<accession>C0ED84</accession>
<feature type="region of interest" description="Disordered" evidence="1">
    <location>
        <begin position="1"/>
        <end position="28"/>
    </location>
</feature>
<organism evidence="2 3">
    <name type="scientific">[Clostridium] methylpentosum DSM 5476</name>
    <dbReference type="NCBI Taxonomy" id="537013"/>
    <lineage>
        <taxon>Bacteria</taxon>
        <taxon>Bacillati</taxon>
        <taxon>Bacillota</taxon>
        <taxon>Clostridia</taxon>
        <taxon>Eubacteriales</taxon>
        <taxon>Oscillospiraceae</taxon>
        <taxon>Oscillospiraceae incertae sedis</taxon>
    </lineage>
</organism>
<proteinExistence type="predicted"/>
<gene>
    <name evidence="2" type="ORF">CLOSTMETH_01810</name>
</gene>
<reference evidence="2 3" key="1">
    <citation type="submission" date="2009-01" db="EMBL/GenBank/DDBJ databases">
        <authorList>
            <person name="Fulton L."/>
            <person name="Clifton S."/>
            <person name="Fulton B."/>
            <person name="Xu J."/>
            <person name="Minx P."/>
            <person name="Pepin K.H."/>
            <person name="Johnson M."/>
            <person name="Bhonagiri V."/>
            <person name="Nash W.E."/>
            <person name="Mardis E.R."/>
            <person name="Wilson R.K."/>
        </authorList>
    </citation>
    <scope>NUCLEOTIDE SEQUENCE [LARGE SCALE GENOMIC DNA]</scope>
    <source>
        <strain evidence="2 3">DSM 5476</strain>
    </source>
</reference>
<comment type="caution">
    <text evidence="2">The sequence shown here is derived from an EMBL/GenBank/DDBJ whole genome shotgun (WGS) entry which is preliminary data.</text>
</comment>
<evidence type="ECO:0000313" key="2">
    <source>
        <dbReference type="EMBL" id="EEG30597.1"/>
    </source>
</evidence>
<dbReference type="HOGENOM" id="CLU_849172_0_0_9"/>
<protein>
    <submittedName>
        <fullName evidence="2">Uncharacterized protein</fullName>
    </submittedName>
</protein>
<dbReference type="STRING" id="537013.CLOSTMETH_01810"/>
<name>C0ED84_9FIRM</name>
<evidence type="ECO:0000313" key="3">
    <source>
        <dbReference type="Proteomes" id="UP000003340"/>
    </source>
</evidence>
<dbReference type="eggNOG" id="ENOG5033WN8">
    <property type="taxonomic scope" value="Bacteria"/>
</dbReference>
<dbReference type="Proteomes" id="UP000003340">
    <property type="component" value="Unassembled WGS sequence"/>
</dbReference>
<dbReference type="EMBL" id="ACEC01000060">
    <property type="protein sequence ID" value="EEG30597.1"/>
    <property type="molecule type" value="Genomic_DNA"/>
</dbReference>
<reference evidence="2 3" key="2">
    <citation type="submission" date="2009-02" db="EMBL/GenBank/DDBJ databases">
        <title>Draft genome sequence of Clostridium methylpentosum (DSM 5476).</title>
        <authorList>
            <person name="Sudarsanam P."/>
            <person name="Ley R."/>
            <person name="Guruge J."/>
            <person name="Turnbaugh P.J."/>
            <person name="Mahowald M."/>
            <person name="Liep D."/>
            <person name="Gordon J."/>
        </authorList>
    </citation>
    <scope>NUCLEOTIDE SEQUENCE [LARGE SCALE GENOMIC DNA]</scope>
    <source>
        <strain evidence="2 3">DSM 5476</strain>
    </source>
</reference>
<evidence type="ECO:0000256" key="1">
    <source>
        <dbReference type="SAM" id="MobiDB-lite"/>
    </source>
</evidence>
<dbReference type="AlphaFoldDB" id="C0ED84"/>
<sequence>MTGQPKKKPKYEAVLLKPPSTSPPSTGPDHFIPPAPPADFFNTIHQGEATNKLARIKTKITDPGQLDLYGNGVVTSEDFKVFIKEYEKLSGGVRPTAKKLLDALIITATESGQTDTMVRLPLAQYMQMRGLKDVKEARKQVRQDIEALDAISIEFREKRRGKTGDYLKMSISGGTNGLVRGVILYRFNTDFFNVMLNYPVMPFPKEILRLNSRHNPNSEFFLRRIAEHKNMNIGKPNEDIIGVKTLLLSSPELPRYADLGEKGQVSQRIIDPFERDMDALDILEWHYCGKNGAPCDPPKNYAEFERTRVRIVWKTYPERLDRGKKKK</sequence>
<keyword evidence="3" id="KW-1185">Reference proteome</keyword>